<proteinExistence type="inferred from homology"/>
<dbReference type="GO" id="GO:0006508">
    <property type="term" value="P:proteolysis"/>
    <property type="evidence" value="ECO:0007669"/>
    <property type="project" value="UniProtKB-KW"/>
</dbReference>
<evidence type="ECO:0000256" key="9">
    <source>
        <dbReference type="ARBA" id="ARBA00038473"/>
    </source>
</evidence>
<evidence type="ECO:0000256" key="5">
    <source>
        <dbReference type="ARBA" id="ARBA00022833"/>
    </source>
</evidence>
<gene>
    <name evidence="12" type="ordered locus">Isop_3619</name>
</gene>
<dbReference type="EMBL" id="CP002353">
    <property type="protein sequence ID" value="ADV64176.1"/>
    <property type="molecule type" value="Genomic_DNA"/>
</dbReference>
<dbReference type="InterPro" id="IPR001466">
    <property type="entry name" value="Beta-lactam-related"/>
</dbReference>
<dbReference type="GO" id="GO:0008270">
    <property type="term" value="F:zinc ion binding"/>
    <property type="evidence" value="ECO:0007669"/>
    <property type="project" value="UniProtKB-UniRule"/>
</dbReference>
<dbReference type="CDD" id="cd14840">
    <property type="entry name" value="D-Ala-D-Ala_dipeptidase_Aad"/>
    <property type="match status" value="1"/>
</dbReference>
<name>E8QYJ3_ISOPI</name>
<dbReference type="Gene3D" id="3.40.710.10">
    <property type="entry name" value="DD-peptidase/beta-lactamase superfamily"/>
    <property type="match status" value="1"/>
</dbReference>
<evidence type="ECO:0000256" key="4">
    <source>
        <dbReference type="ARBA" id="ARBA00022801"/>
    </source>
</evidence>
<sequence length="813" mass="90668">MPKRIQMSTLLKSLDTILLHRRALSWTLILASLAVRSPIARGDERETIPPPDNRREVVETLAAWIETERERLDIPAISIAVVEDQTIVWARGFGWEDQARTRPATGHTVHRVASVSKLYTATAALRLVERGQLDLDAAVERFVAEFRPTNPFDQPITLRHLMSHRSGLVREPLRGGYFDPEPVSLADSVASLNATRVLIRPGDKLKYSNAGVAVVGLAVERAAGEPFALHLKRTVFEPLGMNDSDFDPDDALKARIAQGIMATDHGTTFPAPNFTIGTVPAGNLASTVLDQAKFLSALFRGGGGVISSQTLEQMITPQFVDRDSSARFGLGFVVRNDKGRRRIGHDGAVYGFATHVSALIDDKLGVAVVATRDCANALADRIADETLDRFLAAREGKTLPPPVSRTIPAPERARDLAGVYTDGTHRIELYPRNGRLIADAKGADRLWELRAEGATLVVDGPTARGASLVPLEDAVVGDGRRLDRIEPPAPPECPADLADLLGEYGPDHNILALYEEDQQLFVRIEWFFRYPLKRIGPDEFAFPDFGLYHDETLRIERDDQGAPAAVLAGSFRFARRKLDGDGATFRVEPLEPVAVLRERALKATPPVETGEFRRPDLVALDQLDPTLKLDIRYATDNNFLGAPFYDRPAAYLQRPAAEALVRAHRLLESQGLGLLIYDAYRPWFVTRMFWDGTPAAFHDFVADPAKGSRHNRGCAVDLTLYDRTTGQPVRMVAGFDEFSNRAAAWYPGGTARQRWARRVLWRAMTRQGFEVYEREWWHFDFQEWRAYPILNLTFEELEAQRQPTPDHPEPPRP</sequence>
<feature type="binding site" evidence="10">
    <location>
        <position position="778"/>
    </location>
    <ligand>
        <name>Zn(2+)</name>
        <dbReference type="ChEBI" id="CHEBI:29105"/>
        <note>catalytic</note>
    </ligand>
</feature>
<dbReference type="GO" id="GO:0071555">
    <property type="term" value="P:cell wall organization"/>
    <property type="evidence" value="ECO:0007669"/>
    <property type="project" value="UniProtKB-KW"/>
</dbReference>
<dbReference type="eggNOG" id="COG1680">
    <property type="taxonomic scope" value="Bacteria"/>
</dbReference>
<evidence type="ECO:0000256" key="2">
    <source>
        <dbReference type="ARBA" id="ARBA00022670"/>
    </source>
</evidence>
<comment type="cofactor">
    <cofactor evidence="10">
        <name>Zn(2+)</name>
        <dbReference type="ChEBI" id="CHEBI:29105"/>
    </cofactor>
    <text evidence="10">Binds 1 zinc ion per subunit.</text>
</comment>
<keyword evidence="13" id="KW-1185">Reference proteome</keyword>
<dbReference type="SUPFAM" id="SSF55166">
    <property type="entry name" value="Hedgehog/DD-peptidase"/>
    <property type="match status" value="1"/>
</dbReference>
<keyword evidence="2 10" id="KW-0645">Protease</keyword>
<dbReference type="HOGENOM" id="CLU_355223_0_0_0"/>
<evidence type="ECO:0000313" key="13">
    <source>
        <dbReference type="Proteomes" id="UP000008631"/>
    </source>
</evidence>
<dbReference type="InterPro" id="IPR000755">
    <property type="entry name" value="A_A_dipeptidase"/>
</dbReference>
<evidence type="ECO:0000256" key="1">
    <source>
        <dbReference type="ARBA" id="ARBA00001362"/>
    </source>
</evidence>
<evidence type="ECO:0000259" key="11">
    <source>
        <dbReference type="Pfam" id="PF00144"/>
    </source>
</evidence>
<dbReference type="PANTHER" id="PTHR22935">
    <property type="entry name" value="PENICILLIN-BINDING PROTEIN"/>
    <property type="match status" value="1"/>
</dbReference>
<evidence type="ECO:0000256" key="8">
    <source>
        <dbReference type="ARBA" id="ARBA00023316"/>
    </source>
</evidence>
<dbReference type="STRING" id="575540.Isop_3619"/>
<dbReference type="KEGG" id="ipa:Isop_3619"/>
<dbReference type="Gene3D" id="3.30.1380.10">
    <property type="match status" value="1"/>
</dbReference>
<dbReference type="InterPro" id="IPR009045">
    <property type="entry name" value="Zn_M74/Hedgehog-like"/>
</dbReference>
<reference key="1">
    <citation type="submission" date="2010-11" db="EMBL/GenBank/DDBJ databases">
        <title>The complete sequence of chromosome of Isophaera pallida ATCC 43644.</title>
        <authorList>
            <consortium name="US DOE Joint Genome Institute (JGI-PGF)"/>
            <person name="Lucas S."/>
            <person name="Copeland A."/>
            <person name="Lapidus A."/>
            <person name="Bruce D."/>
            <person name="Goodwin L."/>
            <person name="Pitluck S."/>
            <person name="Kyrpides N."/>
            <person name="Mavromatis K."/>
            <person name="Pagani I."/>
            <person name="Ivanova N."/>
            <person name="Saunders E."/>
            <person name="Brettin T."/>
            <person name="Detter J.C."/>
            <person name="Han C."/>
            <person name="Tapia R."/>
            <person name="Land M."/>
            <person name="Hauser L."/>
            <person name="Markowitz V."/>
            <person name="Cheng J.-F."/>
            <person name="Hugenholtz P."/>
            <person name="Woyke T."/>
            <person name="Wu D."/>
            <person name="Eisen J.A."/>
        </authorList>
    </citation>
    <scope>NUCLEOTIDE SEQUENCE</scope>
    <source>
        <strain>ATCC 43644</strain>
    </source>
</reference>
<dbReference type="InterPro" id="IPR051478">
    <property type="entry name" value="Beta-lactamase-like_AB/R"/>
</dbReference>
<comment type="similarity">
    <text evidence="9">Belongs to the beta-lactamase family.</text>
</comment>
<feature type="binding site" evidence="10">
    <location>
        <position position="710"/>
    </location>
    <ligand>
        <name>Zn(2+)</name>
        <dbReference type="ChEBI" id="CHEBI:29105"/>
        <note>catalytic</note>
    </ligand>
</feature>
<protein>
    <recommendedName>
        <fullName evidence="10">D-alanyl-D-alanine dipeptidase</fullName>
        <shortName evidence="10">D-Ala-D-Ala dipeptidase</shortName>
        <ecNumber evidence="10">3.4.13.22</ecNumber>
    </recommendedName>
</protein>
<comment type="catalytic activity">
    <reaction evidence="1 10">
        <text>D-alanyl-D-alanine + H2O = 2 D-alanine</text>
        <dbReference type="Rhea" id="RHEA:20661"/>
        <dbReference type="ChEBI" id="CHEBI:15377"/>
        <dbReference type="ChEBI" id="CHEBI:57416"/>
        <dbReference type="ChEBI" id="CHEBI:57822"/>
        <dbReference type="EC" id="3.4.13.22"/>
    </reaction>
</comment>
<dbReference type="Proteomes" id="UP000008631">
    <property type="component" value="Chromosome"/>
</dbReference>
<reference evidence="12 13" key="2">
    <citation type="journal article" date="2011" name="Stand. Genomic Sci.">
        <title>Complete genome sequence of Isosphaera pallida type strain (IS1B).</title>
        <authorList>
            <consortium name="US DOE Joint Genome Institute (JGI-PGF)"/>
            <person name="Goker M."/>
            <person name="Cleland D."/>
            <person name="Saunders E."/>
            <person name="Lapidus A."/>
            <person name="Nolan M."/>
            <person name="Lucas S."/>
            <person name="Hammon N."/>
            <person name="Deshpande S."/>
            <person name="Cheng J.F."/>
            <person name="Tapia R."/>
            <person name="Han C."/>
            <person name="Goodwin L."/>
            <person name="Pitluck S."/>
            <person name="Liolios K."/>
            <person name="Pagani I."/>
            <person name="Ivanova N."/>
            <person name="Mavromatis K."/>
            <person name="Pati A."/>
            <person name="Chen A."/>
            <person name="Palaniappan K."/>
            <person name="Land M."/>
            <person name="Hauser L."/>
            <person name="Chang Y.J."/>
            <person name="Jeffries C.D."/>
            <person name="Detter J.C."/>
            <person name="Beck B."/>
            <person name="Woyke T."/>
            <person name="Bristow J."/>
            <person name="Eisen J.A."/>
            <person name="Markowitz V."/>
            <person name="Hugenholtz P."/>
            <person name="Kyrpides N.C."/>
            <person name="Klenk H.P."/>
        </authorList>
    </citation>
    <scope>NUCLEOTIDE SEQUENCE [LARGE SCALE GENOMIC DNA]</scope>
    <source>
        <strain evidence="13">ATCC 43644 / DSM 9630 / IS1B</strain>
    </source>
</reference>
<dbReference type="PANTHER" id="PTHR22935:SF95">
    <property type="entry name" value="BETA-LACTAMASE-LIKE 1-RELATED"/>
    <property type="match status" value="1"/>
</dbReference>
<comment type="similarity">
    <text evidence="10">Belongs to the peptidase M15D family.</text>
</comment>
<evidence type="ECO:0000256" key="7">
    <source>
        <dbReference type="ARBA" id="ARBA00023049"/>
    </source>
</evidence>
<organism evidence="12 13">
    <name type="scientific">Isosphaera pallida (strain ATCC 43644 / DSM 9630 / IS1B)</name>
    <dbReference type="NCBI Taxonomy" id="575540"/>
    <lineage>
        <taxon>Bacteria</taxon>
        <taxon>Pseudomonadati</taxon>
        <taxon>Planctomycetota</taxon>
        <taxon>Planctomycetia</taxon>
        <taxon>Isosphaerales</taxon>
        <taxon>Isosphaeraceae</taxon>
        <taxon>Isosphaera</taxon>
    </lineage>
</organism>
<evidence type="ECO:0000256" key="6">
    <source>
        <dbReference type="ARBA" id="ARBA00022997"/>
    </source>
</evidence>
<dbReference type="Pfam" id="PF00144">
    <property type="entry name" value="Beta-lactamase"/>
    <property type="match status" value="1"/>
</dbReference>
<dbReference type="GO" id="GO:0008237">
    <property type="term" value="F:metallopeptidase activity"/>
    <property type="evidence" value="ECO:0007669"/>
    <property type="project" value="UniProtKB-KW"/>
</dbReference>
<dbReference type="GO" id="GO:0160237">
    <property type="term" value="F:D-Ala-D-Ala dipeptidase activity"/>
    <property type="evidence" value="ECO:0007669"/>
    <property type="project" value="UniProtKB-EC"/>
</dbReference>
<dbReference type="SUPFAM" id="SSF56601">
    <property type="entry name" value="beta-lactamase/transpeptidase-like"/>
    <property type="match status" value="1"/>
</dbReference>
<feature type="domain" description="Beta-lactamase-related" evidence="11">
    <location>
        <begin position="65"/>
        <end position="377"/>
    </location>
</feature>
<evidence type="ECO:0000256" key="10">
    <source>
        <dbReference type="HAMAP-Rule" id="MF_01924"/>
    </source>
</evidence>
<keyword evidence="3 10" id="KW-0479">Metal-binding</keyword>
<feature type="site" description="Transition state stabilizer" evidence="10">
    <location>
        <position position="681"/>
    </location>
</feature>
<feature type="active site" description="Proton donor/acceptor" evidence="10">
    <location>
        <position position="775"/>
    </location>
</feature>
<dbReference type="HAMAP" id="MF_01924">
    <property type="entry name" value="A_A_dipeptidase"/>
    <property type="match status" value="1"/>
</dbReference>
<feature type="binding site" evidence="10">
    <location>
        <position position="717"/>
    </location>
    <ligand>
        <name>Zn(2+)</name>
        <dbReference type="ChEBI" id="CHEBI:29105"/>
        <note>catalytic</note>
    </ligand>
</feature>
<dbReference type="eggNOG" id="COG2173">
    <property type="taxonomic scope" value="Bacteria"/>
</dbReference>
<keyword evidence="5 10" id="KW-0862">Zinc</keyword>
<keyword evidence="6 10" id="KW-0224">Dipeptidase</keyword>
<evidence type="ECO:0000313" key="12">
    <source>
        <dbReference type="EMBL" id="ADV64176.1"/>
    </source>
</evidence>
<dbReference type="InterPro" id="IPR012338">
    <property type="entry name" value="Beta-lactam/transpept-like"/>
</dbReference>
<keyword evidence="4 10" id="KW-0378">Hydrolase</keyword>
<comment type="function">
    <text evidence="10">Catalyzes hydrolysis of the D-alanyl-D-alanine dipeptide.</text>
</comment>
<dbReference type="EC" id="3.4.13.22" evidence="10"/>
<dbReference type="Pfam" id="PF01427">
    <property type="entry name" value="Peptidase_M15"/>
    <property type="match status" value="1"/>
</dbReference>
<accession>E8QYJ3</accession>
<keyword evidence="8" id="KW-0961">Cell wall biogenesis/degradation</keyword>
<evidence type="ECO:0000256" key="3">
    <source>
        <dbReference type="ARBA" id="ARBA00022723"/>
    </source>
</evidence>
<dbReference type="AlphaFoldDB" id="E8QYJ3"/>
<dbReference type="InParanoid" id="E8QYJ3"/>
<keyword evidence="7 10" id="KW-0482">Metalloprotease</keyword>